<organism evidence="3 4">
    <name type="scientific">Trichogramma kaykai</name>
    <dbReference type="NCBI Taxonomy" id="54128"/>
    <lineage>
        <taxon>Eukaryota</taxon>
        <taxon>Metazoa</taxon>
        <taxon>Ecdysozoa</taxon>
        <taxon>Arthropoda</taxon>
        <taxon>Hexapoda</taxon>
        <taxon>Insecta</taxon>
        <taxon>Pterygota</taxon>
        <taxon>Neoptera</taxon>
        <taxon>Endopterygota</taxon>
        <taxon>Hymenoptera</taxon>
        <taxon>Apocrita</taxon>
        <taxon>Proctotrupomorpha</taxon>
        <taxon>Chalcidoidea</taxon>
        <taxon>Trichogrammatidae</taxon>
        <taxon>Trichogramma</taxon>
    </lineage>
</organism>
<gene>
    <name evidence="3" type="ORF">TKK_015796</name>
</gene>
<name>A0ABD2W943_9HYME</name>
<dbReference type="SUPFAM" id="SSF57756">
    <property type="entry name" value="Retrovirus zinc finger-like domains"/>
    <property type="match status" value="1"/>
</dbReference>
<dbReference type="Proteomes" id="UP001627154">
    <property type="component" value="Unassembled WGS sequence"/>
</dbReference>
<proteinExistence type="predicted"/>
<comment type="caution">
    <text evidence="3">The sequence shown here is derived from an EMBL/GenBank/DDBJ whole genome shotgun (WGS) entry which is preliminary data.</text>
</comment>
<accession>A0ABD2W943</accession>
<reference evidence="3 4" key="1">
    <citation type="journal article" date="2024" name="bioRxiv">
        <title>A reference genome for Trichogramma kaykai: A tiny desert-dwelling parasitoid wasp with competing sex-ratio distorters.</title>
        <authorList>
            <person name="Culotta J."/>
            <person name="Lindsey A.R."/>
        </authorList>
    </citation>
    <scope>NUCLEOTIDE SEQUENCE [LARGE SCALE GENOMIC DNA]</scope>
    <source>
        <strain evidence="3 4">KSX58</strain>
    </source>
</reference>
<keyword evidence="1" id="KW-0862">Zinc</keyword>
<feature type="domain" description="CCHC-type" evidence="2">
    <location>
        <begin position="115"/>
        <end position="130"/>
    </location>
</feature>
<dbReference type="AlphaFoldDB" id="A0ABD2W943"/>
<dbReference type="InterPro" id="IPR036875">
    <property type="entry name" value="Znf_CCHC_sf"/>
</dbReference>
<sequence>MLPRREGGQGSRINQDRDQCATKKEITGELGKSLGVPLLNEEVVKTLLKAYVGTQVAVAALPDDLAAKALKLGHIRIGWVNCRIRGHEDAPHCYRCWSPGHVLARCKGPDRSAHCFCCGPTGHRIKDCKSNPTCIFCQEQGDVHDHASTNDHYRLTQKFNQACRC</sequence>
<keyword evidence="1" id="KW-0479">Metal-binding</keyword>
<keyword evidence="4" id="KW-1185">Reference proteome</keyword>
<keyword evidence="1" id="KW-0863">Zinc-finger</keyword>
<dbReference type="PROSITE" id="PS50158">
    <property type="entry name" value="ZF_CCHC"/>
    <property type="match status" value="1"/>
</dbReference>
<dbReference type="SMART" id="SM00343">
    <property type="entry name" value="ZnF_C2HC"/>
    <property type="match status" value="2"/>
</dbReference>
<evidence type="ECO:0000313" key="3">
    <source>
        <dbReference type="EMBL" id="KAL3389594.1"/>
    </source>
</evidence>
<dbReference type="InterPro" id="IPR001878">
    <property type="entry name" value="Znf_CCHC"/>
</dbReference>
<dbReference type="GO" id="GO:0008270">
    <property type="term" value="F:zinc ion binding"/>
    <property type="evidence" value="ECO:0007669"/>
    <property type="project" value="UniProtKB-KW"/>
</dbReference>
<dbReference type="EMBL" id="JBJJXI010000123">
    <property type="protein sequence ID" value="KAL3389594.1"/>
    <property type="molecule type" value="Genomic_DNA"/>
</dbReference>
<evidence type="ECO:0000256" key="1">
    <source>
        <dbReference type="PROSITE-ProRule" id="PRU00047"/>
    </source>
</evidence>
<evidence type="ECO:0000259" key="2">
    <source>
        <dbReference type="PROSITE" id="PS50158"/>
    </source>
</evidence>
<protein>
    <recommendedName>
        <fullName evidence="2">CCHC-type domain-containing protein</fullName>
    </recommendedName>
</protein>
<dbReference type="Gene3D" id="4.10.60.10">
    <property type="entry name" value="Zinc finger, CCHC-type"/>
    <property type="match status" value="1"/>
</dbReference>
<evidence type="ECO:0000313" key="4">
    <source>
        <dbReference type="Proteomes" id="UP001627154"/>
    </source>
</evidence>